<feature type="transmembrane region" description="Helical" evidence="5">
    <location>
        <begin position="26"/>
        <end position="56"/>
    </location>
</feature>
<dbReference type="EMBL" id="CALNXJ010000038">
    <property type="protein sequence ID" value="CAH3143895.1"/>
    <property type="molecule type" value="Genomic_DNA"/>
</dbReference>
<feature type="transmembrane region" description="Helical" evidence="5">
    <location>
        <begin position="235"/>
        <end position="259"/>
    </location>
</feature>
<feature type="transmembrane region" description="Helical" evidence="5">
    <location>
        <begin position="322"/>
        <end position="345"/>
    </location>
</feature>
<proteinExistence type="predicted"/>
<protein>
    <recommendedName>
        <fullName evidence="6">G-protein coupled receptors family 1 profile domain-containing protein</fullName>
    </recommendedName>
</protein>
<feature type="domain" description="G-protein coupled receptors family 1 profile" evidence="6">
    <location>
        <begin position="47"/>
        <end position="296"/>
    </location>
</feature>
<evidence type="ECO:0000256" key="2">
    <source>
        <dbReference type="ARBA" id="ARBA00022692"/>
    </source>
</evidence>
<comment type="caution">
    <text evidence="7">The sequence shown here is derived from an EMBL/GenBank/DDBJ whole genome shotgun (WGS) entry which is preliminary data.</text>
</comment>
<evidence type="ECO:0000256" key="1">
    <source>
        <dbReference type="ARBA" id="ARBA00004370"/>
    </source>
</evidence>
<dbReference type="GO" id="GO:0004930">
    <property type="term" value="F:G protein-coupled receptor activity"/>
    <property type="evidence" value="ECO:0007669"/>
    <property type="project" value="InterPro"/>
</dbReference>
<reference evidence="7 8" key="1">
    <citation type="submission" date="2022-05" db="EMBL/GenBank/DDBJ databases">
        <authorList>
            <consortium name="Genoscope - CEA"/>
            <person name="William W."/>
        </authorList>
    </citation>
    <scope>NUCLEOTIDE SEQUENCE [LARGE SCALE GENOMIC DNA]</scope>
</reference>
<dbReference type="AlphaFoldDB" id="A0AAU9XEU8"/>
<feature type="transmembrane region" description="Helical" evidence="5">
    <location>
        <begin position="351"/>
        <end position="371"/>
    </location>
</feature>
<dbReference type="GO" id="GO:0016020">
    <property type="term" value="C:membrane"/>
    <property type="evidence" value="ECO:0007669"/>
    <property type="project" value="UniProtKB-SubCell"/>
</dbReference>
<dbReference type="InterPro" id="IPR000276">
    <property type="entry name" value="GPCR_Rhodpsn"/>
</dbReference>
<evidence type="ECO:0000259" key="6">
    <source>
        <dbReference type="PROSITE" id="PS50262"/>
    </source>
</evidence>
<keyword evidence="3 5" id="KW-1133">Transmembrane helix</keyword>
<feature type="transmembrane region" description="Helical" evidence="5">
    <location>
        <begin position="154"/>
        <end position="174"/>
    </location>
</feature>
<evidence type="ECO:0000256" key="3">
    <source>
        <dbReference type="ARBA" id="ARBA00022989"/>
    </source>
</evidence>
<dbReference type="PRINTS" id="PR00237">
    <property type="entry name" value="GPCRRHODOPSN"/>
</dbReference>
<dbReference type="SUPFAM" id="SSF81321">
    <property type="entry name" value="Family A G protein-coupled receptor-like"/>
    <property type="match status" value="1"/>
</dbReference>
<dbReference type="PANTHER" id="PTHR31362:SF0">
    <property type="entry name" value="EXOSTOSIN DOMAIN-CONTAINING PROTEIN-RELATED"/>
    <property type="match status" value="1"/>
</dbReference>
<evidence type="ECO:0000256" key="5">
    <source>
        <dbReference type="SAM" id="Phobius"/>
    </source>
</evidence>
<dbReference type="InterPro" id="IPR005049">
    <property type="entry name" value="STL-like"/>
</dbReference>
<keyword evidence="2 5" id="KW-0812">Transmembrane</keyword>
<feature type="transmembrane region" description="Helical" evidence="5">
    <location>
        <begin position="279"/>
        <end position="301"/>
    </location>
</feature>
<feature type="transmembrane region" description="Helical" evidence="5">
    <location>
        <begin position="186"/>
        <end position="204"/>
    </location>
</feature>
<evidence type="ECO:0000313" key="8">
    <source>
        <dbReference type="Proteomes" id="UP001159428"/>
    </source>
</evidence>
<comment type="subcellular location">
    <subcellularLocation>
        <location evidence="1">Membrane</location>
    </subcellularLocation>
</comment>
<gene>
    <name evidence="7" type="ORF">PMEA_00020838</name>
</gene>
<dbReference type="PROSITE" id="PS50262">
    <property type="entry name" value="G_PROTEIN_RECEP_F1_2"/>
    <property type="match status" value="1"/>
</dbReference>
<dbReference type="Pfam" id="PF00001">
    <property type="entry name" value="7tm_1"/>
    <property type="match status" value="1"/>
</dbReference>
<feature type="transmembrane region" description="Helical" evidence="5">
    <location>
        <begin position="112"/>
        <end position="133"/>
    </location>
</feature>
<keyword evidence="4 5" id="KW-0472">Membrane</keyword>
<dbReference type="PANTHER" id="PTHR31362">
    <property type="entry name" value="GLYCOSYLTRANSFERASE STELLO1-RELATED"/>
    <property type="match status" value="1"/>
</dbReference>
<sequence>MNYSLNETQISNGLLNREVEILRNRFFVICLISAFYLCCLSVLTTLSNCALLVVLYEDPFKTFRHPPNVFIFGLALADFFTGIAVDPLFAYFYFKLYKDTFNDEDYNRTLKLAGFLSGITMNVSCLTILSLSWMQFIAITFPHRHKQLVTTKRVVACVCVIWVYSLLFSCSFLLGIPEKIIQKIDVFFNLSFINFLVFLSYIALHISYRRQVARLSPWQIDGTSEYRRKRDQKHFVVVSLLLATCLLIFVVPVTVMWYLTLYWRPETYEAQIKATMANITIDTTLFLKYLIDPFIYAWRLPKFRQAMKAIFLKKRRTGDFKLFMLFGFVFPFRGMLHTTCCIPVQGFLLRRLPLCLACTVAMVILAIYSGYSCTRSRNMEQSSSQRSFSKALSNESPRMNMENDGPCLKDAFKEILLVIAYNYPLYDSIPHLAALYRPAFPHLLFCGPPHNTTRSGILIVDVYRGILGYECLGRAIREHPGYKGYFYINDDVILNYWNFLDFDRGKIWESSFSFGSTPIYEPANSNWYWWISPYGLNNCRRACEDVANMNSGPKKLNVKYHISALFKNSNGTLRCFSGRSDILYIPYKHAKAFSILSEIFYERKVFLEIAIPTMIRFLERNDNIGRLPGYYIPGDVRKGDPRVTDSRFFWFVYFPKNKLWFIHPFKLHQHELDSKFNMVMLKFILIEKVKSLTNCRPLTFSSRKPKKN</sequence>
<dbReference type="Proteomes" id="UP001159428">
    <property type="component" value="Unassembled WGS sequence"/>
</dbReference>
<keyword evidence="8" id="KW-1185">Reference proteome</keyword>
<organism evidence="7 8">
    <name type="scientific">Pocillopora meandrina</name>
    <dbReference type="NCBI Taxonomy" id="46732"/>
    <lineage>
        <taxon>Eukaryota</taxon>
        <taxon>Metazoa</taxon>
        <taxon>Cnidaria</taxon>
        <taxon>Anthozoa</taxon>
        <taxon>Hexacorallia</taxon>
        <taxon>Scleractinia</taxon>
        <taxon>Astrocoeniina</taxon>
        <taxon>Pocilloporidae</taxon>
        <taxon>Pocillopora</taxon>
    </lineage>
</organism>
<dbReference type="InterPro" id="IPR017452">
    <property type="entry name" value="GPCR_Rhodpsn_7TM"/>
</dbReference>
<dbReference type="Gene3D" id="1.20.1070.10">
    <property type="entry name" value="Rhodopsin 7-helix transmembrane proteins"/>
    <property type="match status" value="1"/>
</dbReference>
<accession>A0AAU9XEU8</accession>
<dbReference type="CDD" id="cd00637">
    <property type="entry name" value="7tm_classA_rhodopsin-like"/>
    <property type="match status" value="1"/>
</dbReference>
<name>A0AAU9XEU8_9CNID</name>
<evidence type="ECO:0000313" key="7">
    <source>
        <dbReference type="EMBL" id="CAH3143895.1"/>
    </source>
</evidence>
<feature type="transmembrane region" description="Helical" evidence="5">
    <location>
        <begin position="68"/>
        <end position="92"/>
    </location>
</feature>
<evidence type="ECO:0000256" key="4">
    <source>
        <dbReference type="ARBA" id="ARBA00023136"/>
    </source>
</evidence>